<evidence type="ECO:0000313" key="3">
    <source>
        <dbReference type="Proteomes" id="UP000092971"/>
    </source>
</evidence>
<accession>A0A1B1YBN5</accession>
<proteinExistence type="predicted"/>
<dbReference type="RefSeq" id="WP_015358444.1">
    <property type="nucleotide sequence ID" value="NZ_CP014672.1"/>
</dbReference>
<gene>
    <name evidence="2" type="ORF">CSTERTH_03455</name>
</gene>
<keyword evidence="1" id="KW-0175">Coiled coil</keyword>
<dbReference type="EMBL" id="CP014672">
    <property type="protein sequence ID" value="ANW98162.1"/>
    <property type="molecule type" value="Genomic_DNA"/>
</dbReference>
<dbReference type="Proteomes" id="UP000092971">
    <property type="component" value="Chromosome"/>
</dbReference>
<feature type="coiled-coil region" evidence="1">
    <location>
        <begin position="16"/>
        <end position="100"/>
    </location>
</feature>
<organism evidence="2 3">
    <name type="scientific">Thermoclostridium stercorarium subsp. thermolacticum DSM 2910</name>
    <dbReference type="NCBI Taxonomy" id="1121336"/>
    <lineage>
        <taxon>Bacteria</taxon>
        <taxon>Bacillati</taxon>
        <taxon>Bacillota</taxon>
        <taxon>Clostridia</taxon>
        <taxon>Eubacteriales</taxon>
        <taxon>Oscillospiraceae</taxon>
        <taxon>Thermoclostridium</taxon>
    </lineage>
</organism>
<reference evidence="2 3" key="1">
    <citation type="submission" date="2016-02" db="EMBL/GenBank/DDBJ databases">
        <title>Comparison of Clostridium stercorarium subspecies using comparative genomics and transcriptomics.</title>
        <authorList>
            <person name="Schellenberg J."/>
            <person name="Thallinger G."/>
            <person name="Levin D.B."/>
            <person name="Zhang X."/>
            <person name="Alvare G."/>
            <person name="Fristensky B."/>
            <person name="Sparling R."/>
        </authorList>
    </citation>
    <scope>NUCLEOTIDE SEQUENCE [LARGE SCALE GENOMIC DNA]</scope>
    <source>
        <strain evidence="2 3">DSM 2910</strain>
    </source>
</reference>
<evidence type="ECO:0000313" key="2">
    <source>
        <dbReference type="EMBL" id="ANW98162.1"/>
    </source>
</evidence>
<sequence length="110" mass="13583">MDLLRDYDNYMIRQILKENDEKMANEIREKENILSELKKKYYNIVLDKEFEEFLKEFDKDAAQTENTQESENLDELGRRIEELEKEIEVLKIRYRGYQLFKKKIEGQFYK</sequence>
<evidence type="ECO:0000256" key="1">
    <source>
        <dbReference type="SAM" id="Coils"/>
    </source>
</evidence>
<dbReference type="AlphaFoldDB" id="A0A1B1YBN5"/>
<name>A0A1B1YBN5_THEST</name>
<protein>
    <submittedName>
        <fullName evidence="2">Uncharacterized protein</fullName>
    </submittedName>
</protein>